<gene>
    <name evidence="3" type="ORF">HTAM1171_LOCUS2665</name>
</gene>
<keyword evidence="2" id="KW-0812">Transmembrane</keyword>
<sequence length="110" mass="11908">MPWEKKTIGADGSVVVDDDDNSTRSRFCPRNIDTFGFNLDQKQFMITLLLASIMLGKNGTLAFIIALGAYTAFQRFTSRESNGGRGRGNSVGRGPTIKGIKDLPKPPQGG</sequence>
<reference evidence="3" key="1">
    <citation type="submission" date="2021-01" db="EMBL/GenBank/DDBJ databases">
        <authorList>
            <person name="Corre E."/>
            <person name="Pelletier E."/>
            <person name="Niang G."/>
            <person name="Scheremetjew M."/>
            <person name="Finn R."/>
            <person name="Kale V."/>
            <person name="Holt S."/>
            <person name="Cochrane G."/>
            <person name="Meng A."/>
            <person name="Brown T."/>
            <person name="Cohen L."/>
        </authorList>
    </citation>
    <scope>NUCLEOTIDE SEQUENCE</scope>
    <source>
        <strain evidence="3">CCMP826</strain>
    </source>
</reference>
<evidence type="ECO:0000256" key="1">
    <source>
        <dbReference type="SAM" id="MobiDB-lite"/>
    </source>
</evidence>
<keyword evidence="2" id="KW-0472">Membrane</keyword>
<evidence type="ECO:0000313" key="3">
    <source>
        <dbReference type="EMBL" id="CAD9476791.1"/>
    </source>
</evidence>
<protein>
    <submittedName>
        <fullName evidence="3">Uncharacterized protein</fullName>
    </submittedName>
</protein>
<evidence type="ECO:0000256" key="2">
    <source>
        <dbReference type="SAM" id="Phobius"/>
    </source>
</evidence>
<dbReference type="EMBL" id="HBGV01004406">
    <property type="protein sequence ID" value="CAD9476791.1"/>
    <property type="molecule type" value="Transcribed_RNA"/>
</dbReference>
<keyword evidence="2" id="KW-1133">Transmembrane helix</keyword>
<dbReference type="AlphaFoldDB" id="A0A7S2H0D0"/>
<name>A0A7S2H0D0_9STRA</name>
<feature type="transmembrane region" description="Helical" evidence="2">
    <location>
        <begin position="44"/>
        <end position="70"/>
    </location>
</feature>
<accession>A0A7S2H0D0</accession>
<feature type="region of interest" description="Disordered" evidence="1">
    <location>
        <begin position="78"/>
        <end position="110"/>
    </location>
</feature>
<proteinExistence type="predicted"/>
<organism evidence="3">
    <name type="scientific">Helicotheca tamesis</name>
    <dbReference type="NCBI Taxonomy" id="374047"/>
    <lineage>
        <taxon>Eukaryota</taxon>
        <taxon>Sar</taxon>
        <taxon>Stramenopiles</taxon>
        <taxon>Ochrophyta</taxon>
        <taxon>Bacillariophyta</taxon>
        <taxon>Mediophyceae</taxon>
        <taxon>Lithodesmiophycidae</taxon>
        <taxon>Lithodesmiales</taxon>
        <taxon>Lithodesmiaceae</taxon>
        <taxon>Helicotheca</taxon>
    </lineage>
</organism>